<evidence type="ECO:0000313" key="2">
    <source>
        <dbReference type="Proteomes" id="UP000199586"/>
    </source>
</evidence>
<protein>
    <submittedName>
        <fullName evidence="1">Uncharacterized protein</fullName>
    </submittedName>
</protein>
<sequence>MQFEGAVLREQGVTFAIVVVKRHVVDNRTEAQSAIRSFSPVFPGVPVVLMAQDSSGRATYFGRPDITRFMSHVSPSRVPWKRYTLN</sequence>
<proteinExistence type="predicted"/>
<reference evidence="1 2" key="1">
    <citation type="submission" date="2016-10" db="EMBL/GenBank/DDBJ databases">
        <authorList>
            <person name="de Groot N.N."/>
        </authorList>
    </citation>
    <scope>NUCLEOTIDE SEQUENCE [LARGE SCALE GENOMIC DNA]</scope>
    <source>
        <strain evidence="1 2">CGMCC 1.9113</strain>
    </source>
</reference>
<dbReference type="OrthoDB" id="960855at2"/>
<accession>A0A1I5URY1</accession>
<organism evidence="1 2">
    <name type="scientific">Sphingomonas rubra</name>
    <dbReference type="NCBI Taxonomy" id="634430"/>
    <lineage>
        <taxon>Bacteria</taxon>
        <taxon>Pseudomonadati</taxon>
        <taxon>Pseudomonadota</taxon>
        <taxon>Alphaproteobacteria</taxon>
        <taxon>Sphingomonadales</taxon>
        <taxon>Sphingomonadaceae</taxon>
        <taxon>Sphingomonas</taxon>
    </lineage>
</organism>
<dbReference type="Proteomes" id="UP000199586">
    <property type="component" value="Unassembled WGS sequence"/>
</dbReference>
<gene>
    <name evidence="1" type="ORF">SAMN04488241_11520</name>
</gene>
<dbReference type="EMBL" id="FOXP01000015">
    <property type="protein sequence ID" value="SFP97979.1"/>
    <property type="molecule type" value="Genomic_DNA"/>
</dbReference>
<dbReference type="AlphaFoldDB" id="A0A1I5URY1"/>
<evidence type="ECO:0000313" key="1">
    <source>
        <dbReference type="EMBL" id="SFP97979.1"/>
    </source>
</evidence>
<name>A0A1I5URY1_9SPHN</name>
<keyword evidence="2" id="KW-1185">Reference proteome</keyword>